<keyword evidence="2" id="KW-0677">Repeat</keyword>
<evidence type="ECO:0000256" key="2">
    <source>
        <dbReference type="ARBA" id="ARBA00022737"/>
    </source>
</evidence>
<dbReference type="AlphaFoldDB" id="A0A427Y7A6"/>
<dbReference type="Gene3D" id="2.30.30.490">
    <property type="match status" value="1"/>
</dbReference>
<evidence type="ECO:0000256" key="7">
    <source>
        <dbReference type="ARBA" id="ARBA00023242"/>
    </source>
</evidence>
<dbReference type="SMART" id="SM00297">
    <property type="entry name" value="BROMO"/>
    <property type="match status" value="1"/>
</dbReference>
<feature type="domain" description="BAH" evidence="11">
    <location>
        <begin position="482"/>
        <end position="605"/>
    </location>
</feature>
<evidence type="ECO:0000256" key="1">
    <source>
        <dbReference type="ARBA" id="ARBA00004123"/>
    </source>
</evidence>
<dbReference type="InterPro" id="IPR043151">
    <property type="entry name" value="BAH_sf"/>
</dbReference>
<sequence>MPPRRATGSRGVNPSALPPPIPQFYPGKVNGKGMDEPQWHACRVMLENVYNAMDGSVNIADIFRELPDRQEYEDYYQAILEPESLDHLAAQLEAQAFYTPERFFNQLHLVFQNAMHYNEEESQIWSDASKLEASRSCPTLTSSADFLQQQIFEEWRAGAAEKVFPHPDPKRRRPGRPRKDEQRPPVPPGKPRASIVPSPSPRTVRQASTPSAPYAASASHALPPPPMPMMPSSSAMSSIPLLSPMGETRRLAQVQADRQVMKALDSRLPRWPGPQIAWDGPNVGVPGFGWWGEGAPDYERSAGGLPMFSHRMRAVLNALEGYRDASGFRHAEALDRMPLETNIEFLYFSTPLTLGIIRHNAQSSRYTSLREFDQDMTRLFDKGRRWHPEGSREYGSVLLLQRLYNALTAPYPMTLPPSGVPDPSPTLFASLPAGPGNARSMHETTQELRAGAAEQEVGFGLTTYRVMSKDRMFTPEARHKGQAYRVGDYIHLINPDDATRPIIGQVWKTFVPTKGYRTHHVTVCWYYRPEQTVHTADRVFFEREAFKSSHFCDHPVEDIIERASCQFYVKYVRGRPQAPEYFPGWPTYVCNSRYNDKEWLSIRIKNWASCIPEELRQSEYMSIVPFERQVEPPLVRSPFLRGVKGPGFLAEPRRQILAEDDEEYEDQQRRRGGPPDPRSAPSRPPRPSMPHTPQGPMPMSTPYMPPGTPGSAPPRTPQTVPMPGQAVYRPAYLPNGGGGAPLPPLPVGPPGVRTIVTTMGGPQTVDQVALREVLPTETAALFERDARGQVLWFSGPPLPQGTIPTPKRPAHSLEYLAYLSKRKMGEDTDVRSAKRLVRRGATGEVEVNSEPEWEESEDVDLGKVWWAEGQSAEQIAAGLKAVIRAL</sequence>
<comment type="subcellular location">
    <subcellularLocation>
        <location evidence="1">Nucleus</location>
    </subcellularLocation>
</comment>
<dbReference type="GO" id="GO:0016586">
    <property type="term" value="C:RSC-type complex"/>
    <property type="evidence" value="ECO:0007669"/>
    <property type="project" value="InterPro"/>
</dbReference>
<keyword evidence="7" id="KW-0539">Nucleus</keyword>
<feature type="domain" description="Bromo" evidence="10">
    <location>
        <begin position="55"/>
        <end position="125"/>
    </location>
</feature>
<dbReference type="InterPro" id="IPR001487">
    <property type="entry name" value="Bromodomain"/>
</dbReference>
<dbReference type="InterPro" id="IPR037382">
    <property type="entry name" value="Rsc/polybromo"/>
</dbReference>
<name>A0A427Y7A6_9TREE</name>
<dbReference type="EMBL" id="RSCD01000018">
    <property type="protein sequence ID" value="RSH86965.1"/>
    <property type="molecule type" value="Genomic_DNA"/>
</dbReference>
<dbReference type="PANTHER" id="PTHR16062:SF21">
    <property type="entry name" value="CHROMATIN STRUCTURE-REMODELING COMPLEX SUBUNIT RSC1-RELATED"/>
    <property type="match status" value="1"/>
</dbReference>
<protein>
    <recommendedName>
        <fullName evidence="14">Chromatin structure-remodeling complex protein rsc1</fullName>
    </recommendedName>
</protein>
<feature type="region of interest" description="Disordered" evidence="9">
    <location>
        <begin position="159"/>
        <end position="235"/>
    </location>
</feature>
<evidence type="ECO:0000256" key="3">
    <source>
        <dbReference type="ARBA" id="ARBA00022853"/>
    </source>
</evidence>
<dbReference type="InterPro" id="IPR036427">
    <property type="entry name" value="Bromodomain-like_sf"/>
</dbReference>
<dbReference type="GO" id="GO:0003682">
    <property type="term" value="F:chromatin binding"/>
    <property type="evidence" value="ECO:0007669"/>
    <property type="project" value="InterPro"/>
</dbReference>
<reference evidence="12 13" key="1">
    <citation type="submission" date="2018-11" db="EMBL/GenBank/DDBJ databases">
        <title>Genome sequence of Saitozyma podzolica DSM 27192.</title>
        <authorList>
            <person name="Aliyu H."/>
            <person name="Gorte O."/>
            <person name="Ochsenreither K."/>
        </authorList>
    </citation>
    <scope>NUCLEOTIDE SEQUENCE [LARGE SCALE GENOMIC DNA]</scope>
    <source>
        <strain evidence="12 13">DSM 27192</strain>
    </source>
</reference>
<dbReference type="Proteomes" id="UP000279259">
    <property type="component" value="Unassembled WGS sequence"/>
</dbReference>
<dbReference type="PROSITE" id="PS51038">
    <property type="entry name" value="BAH"/>
    <property type="match status" value="1"/>
</dbReference>
<dbReference type="STRING" id="1890683.A0A427Y7A6"/>
<keyword evidence="6" id="KW-0804">Transcription</keyword>
<evidence type="ECO:0000313" key="12">
    <source>
        <dbReference type="EMBL" id="RSH86965.1"/>
    </source>
</evidence>
<dbReference type="InterPro" id="IPR001025">
    <property type="entry name" value="BAH_dom"/>
</dbReference>
<evidence type="ECO:0008006" key="14">
    <source>
        <dbReference type="Google" id="ProtNLM"/>
    </source>
</evidence>
<evidence type="ECO:0000259" key="11">
    <source>
        <dbReference type="PROSITE" id="PS51038"/>
    </source>
</evidence>
<dbReference type="Gene3D" id="1.20.920.10">
    <property type="entry name" value="Bromodomain-like"/>
    <property type="match status" value="2"/>
</dbReference>
<dbReference type="OrthoDB" id="1742084at2759"/>
<evidence type="ECO:0000256" key="8">
    <source>
        <dbReference type="PROSITE-ProRule" id="PRU00035"/>
    </source>
</evidence>
<accession>A0A427Y7A6</accession>
<evidence type="ECO:0000259" key="10">
    <source>
        <dbReference type="PROSITE" id="PS50014"/>
    </source>
</evidence>
<feature type="region of interest" description="Disordered" evidence="9">
    <location>
        <begin position="651"/>
        <end position="746"/>
    </location>
</feature>
<dbReference type="CDD" id="cd04369">
    <property type="entry name" value="Bromodomain"/>
    <property type="match status" value="2"/>
</dbReference>
<evidence type="ECO:0000256" key="5">
    <source>
        <dbReference type="ARBA" id="ARBA00023117"/>
    </source>
</evidence>
<evidence type="ECO:0000256" key="9">
    <source>
        <dbReference type="SAM" id="MobiDB-lite"/>
    </source>
</evidence>
<proteinExistence type="predicted"/>
<keyword evidence="3" id="KW-0156">Chromatin regulator</keyword>
<dbReference type="PANTHER" id="PTHR16062">
    <property type="entry name" value="SWI/SNF-RELATED"/>
    <property type="match status" value="1"/>
</dbReference>
<feature type="compositionally biased region" description="Pro residues" evidence="9">
    <location>
        <begin position="674"/>
        <end position="696"/>
    </location>
</feature>
<dbReference type="GO" id="GO:0006368">
    <property type="term" value="P:transcription elongation by RNA polymerase II"/>
    <property type="evidence" value="ECO:0007669"/>
    <property type="project" value="TreeGrafter"/>
</dbReference>
<dbReference type="SUPFAM" id="SSF47370">
    <property type="entry name" value="Bromodomain"/>
    <property type="match status" value="2"/>
</dbReference>
<evidence type="ECO:0000256" key="6">
    <source>
        <dbReference type="ARBA" id="ARBA00023163"/>
    </source>
</evidence>
<dbReference type="Pfam" id="PF01426">
    <property type="entry name" value="BAH"/>
    <property type="match status" value="1"/>
</dbReference>
<dbReference type="GO" id="GO:0006338">
    <property type="term" value="P:chromatin remodeling"/>
    <property type="evidence" value="ECO:0007669"/>
    <property type="project" value="InterPro"/>
</dbReference>
<organism evidence="12 13">
    <name type="scientific">Saitozyma podzolica</name>
    <dbReference type="NCBI Taxonomy" id="1890683"/>
    <lineage>
        <taxon>Eukaryota</taxon>
        <taxon>Fungi</taxon>
        <taxon>Dikarya</taxon>
        <taxon>Basidiomycota</taxon>
        <taxon>Agaricomycotina</taxon>
        <taxon>Tremellomycetes</taxon>
        <taxon>Tremellales</taxon>
        <taxon>Trimorphomycetaceae</taxon>
        <taxon>Saitozyma</taxon>
    </lineage>
</organism>
<dbReference type="CDD" id="cd04717">
    <property type="entry name" value="BAH_polybromo"/>
    <property type="match status" value="1"/>
</dbReference>
<keyword evidence="5 8" id="KW-0103">Bromodomain</keyword>
<dbReference type="SMART" id="SM00439">
    <property type="entry name" value="BAH"/>
    <property type="match status" value="1"/>
</dbReference>
<feature type="compositionally biased region" description="Pro residues" evidence="9">
    <location>
        <begin position="703"/>
        <end position="716"/>
    </location>
</feature>
<dbReference type="PROSITE" id="PS50014">
    <property type="entry name" value="BROMODOMAIN_2"/>
    <property type="match status" value="1"/>
</dbReference>
<comment type="caution">
    <text evidence="12">The sequence shown here is derived from an EMBL/GenBank/DDBJ whole genome shotgun (WGS) entry which is preliminary data.</text>
</comment>
<dbReference type="Pfam" id="PF00439">
    <property type="entry name" value="Bromodomain"/>
    <property type="match status" value="2"/>
</dbReference>
<gene>
    <name evidence="12" type="ORF">EHS25_003453</name>
</gene>
<feature type="region of interest" description="Disordered" evidence="9">
    <location>
        <begin position="1"/>
        <end position="21"/>
    </location>
</feature>
<keyword evidence="13" id="KW-1185">Reference proteome</keyword>
<feature type="compositionally biased region" description="Low complexity" evidence="9">
    <location>
        <begin position="207"/>
        <end position="221"/>
    </location>
</feature>
<evidence type="ECO:0000313" key="13">
    <source>
        <dbReference type="Proteomes" id="UP000279259"/>
    </source>
</evidence>
<keyword evidence="4" id="KW-0805">Transcription regulation</keyword>
<evidence type="ECO:0000256" key="4">
    <source>
        <dbReference type="ARBA" id="ARBA00023015"/>
    </source>
</evidence>